<dbReference type="InterPro" id="IPR020449">
    <property type="entry name" value="Tscrpt_reg_AraC-type_HTH"/>
</dbReference>
<dbReference type="Pfam" id="PF12833">
    <property type="entry name" value="HTH_18"/>
    <property type="match status" value="1"/>
</dbReference>
<accession>A0ABU5ZRW1</accession>
<gene>
    <name evidence="6" type="ORF">U6A24_02510</name>
</gene>
<dbReference type="RefSeq" id="WP_324178359.1">
    <property type="nucleotide sequence ID" value="NZ_JAYKLX010000001.1"/>
</dbReference>
<proteinExistence type="predicted"/>
<dbReference type="PANTHER" id="PTHR43280:SF29">
    <property type="entry name" value="ARAC-FAMILY TRANSCRIPTIONAL REGULATOR"/>
    <property type="match status" value="1"/>
</dbReference>
<organism evidence="6 7">
    <name type="scientific">Aquimarina gracilis</name>
    <dbReference type="NCBI Taxonomy" id="874422"/>
    <lineage>
        <taxon>Bacteria</taxon>
        <taxon>Pseudomonadati</taxon>
        <taxon>Bacteroidota</taxon>
        <taxon>Flavobacteriia</taxon>
        <taxon>Flavobacteriales</taxon>
        <taxon>Flavobacteriaceae</taxon>
        <taxon>Aquimarina</taxon>
    </lineage>
</organism>
<feature type="domain" description="HTH araC/xylS-type" evidence="5">
    <location>
        <begin position="133"/>
        <end position="237"/>
    </location>
</feature>
<feature type="transmembrane region" description="Helical" evidence="4">
    <location>
        <begin position="66"/>
        <end position="87"/>
    </location>
</feature>
<comment type="caution">
    <text evidence="6">The sequence shown here is derived from an EMBL/GenBank/DDBJ whole genome shotgun (WGS) entry which is preliminary data.</text>
</comment>
<keyword evidence="4" id="KW-0472">Membrane</keyword>
<dbReference type="SMART" id="SM00342">
    <property type="entry name" value="HTH_ARAC"/>
    <property type="match status" value="1"/>
</dbReference>
<keyword evidence="7" id="KW-1185">Reference proteome</keyword>
<evidence type="ECO:0000256" key="1">
    <source>
        <dbReference type="ARBA" id="ARBA00023015"/>
    </source>
</evidence>
<keyword evidence="4" id="KW-1133">Transmembrane helix</keyword>
<feature type="transmembrane region" description="Helical" evidence="4">
    <location>
        <begin position="6"/>
        <end position="21"/>
    </location>
</feature>
<dbReference type="PANTHER" id="PTHR43280">
    <property type="entry name" value="ARAC-FAMILY TRANSCRIPTIONAL REGULATOR"/>
    <property type="match status" value="1"/>
</dbReference>
<feature type="transmembrane region" description="Helical" evidence="4">
    <location>
        <begin position="41"/>
        <end position="60"/>
    </location>
</feature>
<dbReference type="PROSITE" id="PS01124">
    <property type="entry name" value="HTH_ARAC_FAMILY_2"/>
    <property type="match status" value="1"/>
</dbReference>
<keyword evidence="3" id="KW-0804">Transcription</keyword>
<evidence type="ECO:0000313" key="6">
    <source>
        <dbReference type="EMBL" id="MEB3344312.1"/>
    </source>
</evidence>
<evidence type="ECO:0000313" key="7">
    <source>
        <dbReference type="Proteomes" id="UP001327027"/>
    </source>
</evidence>
<dbReference type="Gene3D" id="1.10.10.60">
    <property type="entry name" value="Homeodomain-like"/>
    <property type="match status" value="1"/>
</dbReference>
<name>A0ABU5ZRW1_9FLAO</name>
<evidence type="ECO:0000256" key="2">
    <source>
        <dbReference type="ARBA" id="ARBA00023125"/>
    </source>
</evidence>
<dbReference type="EMBL" id="JAYKLX010000001">
    <property type="protein sequence ID" value="MEB3344312.1"/>
    <property type="molecule type" value="Genomic_DNA"/>
</dbReference>
<dbReference type="Proteomes" id="UP001327027">
    <property type="component" value="Unassembled WGS sequence"/>
</dbReference>
<dbReference type="InterPro" id="IPR009057">
    <property type="entry name" value="Homeodomain-like_sf"/>
</dbReference>
<protein>
    <submittedName>
        <fullName evidence="6">Helix-turn-helix domain-containing protein</fullName>
    </submittedName>
</protein>
<keyword evidence="1" id="KW-0805">Transcription regulation</keyword>
<reference evidence="6 7" key="1">
    <citation type="journal article" date="2013" name="Int. J. Syst. Evol. Microbiol.">
        <title>Aquimarina gracilis sp. nov., isolated from the gut microflora of a mussel, Mytilus coruscus, and emended description of Aquimarina spongiae.</title>
        <authorList>
            <person name="Park S.C."/>
            <person name="Choe H.N."/>
            <person name="Baik K.S."/>
            <person name="Seong C.N."/>
        </authorList>
    </citation>
    <scope>NUCLEOTIDE SEQUENCE [LARGE SCALE GENOMIC DNA]</scope>
    <source>
        <strain evidence="6 7">PSC32</strain>
    </source>
</reference>
<keyword evidence="4" id="KW-0812">Transmembrane</keyword>
<evidence type="ECO:0000256" key="4">
    <source>
        <dbReference type="SAM" id="Phobius"/>
    </source>
</evidence>
<dbReference type="SUPFAM" id="SSF46689">
    <property type="entry name" value="Homeodomain-like"/>
    <property type="match status" value="1"/>
</dbReference>
<dbReference type="InterPro" id="IPR018060">
    <property type="entry name" value="HTH_AraC"/>
</dbReference>
<evidence type="ECO:0000259" key="5">
    <source>
        <dbReference type="PROSITE" id="PS01124"/>
    </source>
</evidence>
<evidence type="ECO:0000256" key="3">
    <source>
        <dbReference type="ARBA" id="ARBA00023163"/>
    </source>
</evidence>
<keyword evidence="2" id="KW-0238">DNA-binding</keyword>
<sequence length="251" mass="28956">MVALIIVLSVAGYVFFIILENNKKQGVPIGRAYFSFHPKTILTLLFVLQLSIVFSGMYFVIDTEVIHLSCFSYLLGATLVSGLNFIYSRRLFYKNQSELEILKYRKQVDKEATKEIGIQNPKIFPYKENAVFKKFMTLITEEKIYTDALLSLDKTAKMLGITAGYLSNILSENSSKNFSEIIGYYRTEEAKRMLKDERFDSYTILSIGYESGFNSKSSFYKTFKKNTGMTPNLYRKKRKFRNLVLTLFSLG</sequence>
<dbReference type="PRINTS" id="PR00032">
    <property type="entry name" value="HTHARAC"/>
</dbReference>